<proteinExistence type="predicted"/>
<comment type="caution">
    <text evidence="1">The sequence shown here is derived from an EMBL/GenBank/DDBJ whole genome shotgun (WGS) entry which is preliminary data.</text>
</comment>
<keyword evidence="2" id="KW-1185">Reference proteome</keyword>
<gene>
    <name evidence="1" type="ORF">RPERSI_LOCUS20296</name>
</gene>
<evidence type="ECO:0000313" key="2">
    <source>
        <dbReference type="Proteomes" id="UP000789920"/>
    </source>
</evidence>
<feature type="non-terminal residue" evidence="1">
    <location>
        <position position="1"/>
    </location>
</feature>
<protein>
    <submittedName>
        <fullName evidence="1">3263_t:CDS:1</fullName>
    </submittedName>
</protein>
<dbReference type="EMBL" id="CAJVQC010057038">
    <property type="protein sequence ID" value="CAG8797151.1"/>
    <property type="molecule type" value="Genomic_DNA"/>
</dbReference>
<sequence length="77" mass="8745">SIEGNLLSSSAIAIFKETKFSDLSKIDLAKDILKREYIKKQVKNKRGLDEAINVNYNLIAAKPRQKNFTATYTEQNP</sequence>
<organism evidence="1 2">
    <name type="scientific">Racocetra persica</name>
    <dbReference type="NCBI Taxonomy" id="160502"/>
    <lineage>
        <taxon>Eukaryota</taxon>
        <taxon>Fungi</taxon>
        <taxon>Fungi incertae sedis</taxon>
        <taxon>Mucoromycota</taxon>
        <taxon>Glomeromycotina</taxon>
        <taxon>Glomeromycetes</taxon>
        <taxon>Diversisporales</taxon>
        <taxon>Gigasporaceae</taxon>
        <taxon>Racocetra</taxon>
    </lineage>
</organism>
<name>A0ACA9RJN0_9GLOM</name>
<dbReference type="Proteomes" id="UP000789920">
    <property type="component" value="Unassembled WGS sequence"/>
</dbReference>
<accession>A0ACA9RJN0</accession>
<reference evidence="1" key="1">
    <citation type="submission" date="2021-06" db="EMBL/GenBank/DDBJ databases">
        <authorList>
            <person name="Kallberg Y."/>
            <person name="Tangrot J."/>
            <person name="Rosling A."/>
        </authorList>
    </citation>
    <scope>NUCLEOTIDE SEQUENCE</scope>
    <source>
        <strain evidence="1">MA461A</strain>
    </source>
</reference>
<evidence type="ECO:0000313" key="1">
    <source>
        <dbReference type="EMBL" id="CAG8797151.1"/>
    </source>
</evidence>